<dbReference type="PANTHER" id="PTHR30363">
    <property type="entry name" value="HTH-TYPE TRANSCRIPTIONAL REGULATOR SRLR-RELATED"/>
    <property type="match status" value="1"/>
</dbReference>
<protein>
    <recommendedName>
        <fullName evidence="1">Lactose phosphotransferase system repressor</fullName>
    </recommendedName>
</protein>
<evidence type="ECO:0000256" key="2">
    <source>
        <dbReference type="ARBA" id="ARBA00022491"/>
    </source>
</evidence>
<name>A0A1K1KQE3_9LACO</name>
<dbReference type="Pfam" id="PF00455">
    <property type="entry name" value="DeoRC"/>
    <property type="match status" value="1"/>
</dbReference>
<dbReference type="SUPFAM" id="SSF46785">
    <property type="entry name" value="Winged helix' DNA-binding domain"/>
    <property type="match status" value="1"/>
</dbReference>
<dbReference type="SUPFAM" id="SSF100950">
    <property type="entry name" value="NagB/RpiA/CoA transferase-like"/>
    <property type="match status" value="1"/>
</dbReference>
<evidence type="ECO:0000259" key="7">
    <source>
        <dbReference type="PROSITE" id="PS51000"/>
    </source>
</evidence>
<reference evidence="9" key="1">
    <citation type="submission" date="2016-11" db="EMBL/GenBank/DDBJ databases">
        <authorList>
            <person name="Papadimitriou K."/>
        </authorList>
    </citation>
    <scope>NUCLEOTIDE SEQUENCE [LARGE SCALE GENOMIC DNA]</scope>
    <source>
        <strain evidence="9">ACA-DC 1533</strain>
    </source>
</reference>
<comment type="function">
    <text evidence="6">Repressor of the lactose catabolism operon. Galactose-6-phosphate is the inducer.</text>
</comment>
<dbReference type="PROSITE" id="PS00894">
    <property type="entry name" value="HTH_DEOR_1"/>
    <property type="match status" value="1"/>
</dbReference>
<feature type="domain" description="HTH deoR-type" evidence="7">
    <location>
        <begin position="5"/>
        <end position="60"/>
    </location>
</feature>
<evidence type="ECO:0000313" key="8">
    <source>
        <dbReference type="EMBL" id="SFV41048.1"/>
    </source>
</evidence>
<dbReference type="PROSITE" id="PS51000">
    <property type="entry name" value="HTH_DEOR_2"/>
    <property type="match status" value="1"/>
</dbReference>
<evidence type="ECO:0000256" key="1">
    <source>
        <dbReference type="ARBA" id="ARBA00021390"/>
    </source>
</evidence>
<dbReference type="AlphaFoldDB" id="A0A1K1KQE3"/>
<dbReference type="SMART" id="SM00420">
    <property type="entry name" value="HTH_DEOR"/>
    <property type="match status" value="1"/>
</dbReference>
<dbReference type="EMBL" id="LT630287">
    <property type="protein sequence ID" value="SFV41048.1"/>
    <property type="molecule type" value="Genomic_DNA"/>
</dbReference>
<dbReference type="InterPro" id="IPR037171">
    <property type="entry name" value="NagB/RpiA_transferase-like"/>
</dbReference>
<dbReference type="GO" id="GO:0003700">
    <property type="term" value="F:DNA-binding transcription factor activity"/>
    <property type="evidence" value="ECO:0007669"/>
    <property type="project" value="InterPro"/>
</dbReference>
<dbReference type="RefSeq" id="WP_079579320.1">
    <property type="nucleotide sequence ID" value="NZ_LT630287.1"/>
</dbReference>
<dbReference type="InterPro" id="IPR014036">
    <property type="entry name" value="DeoR-like_C"/>
</dbReference>
<dbReference type="GO" id="GO:0003677">
    <property type="term" value="F:DNA binding"/>
    <property type="evidence" value="ECO:0007669"/>
    <property type="project" value="UniProtKB-KW"/>
</dbReference>
<dbReference type="InterPro" id="IPR050313">
    <property type="entry name" value="Carb_Metab_HTH_regulators"/>
</dbReference>
<organism evidence="8 9">
    <name type="scientific">Ligilactobacillus acidipiscis</name>
    <dbReference type="NCBI Taxonomy" id="89059"/>
    <lineage>
        <taxon>Bacteria</taxon>
        <taxon>Bacillati</taxon>
        <taxon>Bacillota</taxon>
        <taxon>Bacilli</taxon>
        <taxon>Lactobacillales</taxon>
        <taxon>Lactobacillaceae</taxon>
        <taxon>Ligilactobacillus</taxon>
    </lineage>
</organism>
<proteinExistence type="predicted"/>
<accession>A0A1K1KQE3</accession>
<gene>
    <name evidence="8" type="ORF">LAC1533_1627</name>
</gene>
<keyword evidence="2" id="KW-0678">Repressor</keyword>
<keyword evidence="5" id="KW-0804">Transcription</keyword>
<sequence>MYLQKDERLKKMLRILSQNKKISTKKLQAMMDVSTSTLRRDLLDLEMTNSIRRTHGYVSLLEYSNVEIAYGTRSSKNGTIKSRICKKAATLINNDQAIFLDGSSTLSFLPKYFANKTNIHVITNNINIASEVNQLKNIDLYVLGGTLLYRSKSILGPRAISDLISNFRPNISFMSCKSIDANGFYMANEKQNELKRTVFQCSEKNVLLVDYSKFNKKDYILLDSFNSTQIDIIITDQLPSKDILDSIKRNNIKLMIAE</sequence>
<evidence type="ECO:0000256" key="5">
    <source>
        <dbReference type="ARBA" id="ARBA00023163"/>
    </source>
</evidence>
<dbReference type="InterPro" id="IPR036388">
    <property type="entry name" value="WH-like_DNA-bd_sf"/>
</dbReference>
<dbReference type="PANTHER" id="PTHR30363:SF4">
    <property type="entry name" value="GLYCEROL-3-PHOSPHATE REGULON REPRESSOR"/>
    <property type="match status" value="1"/>
</dbReference>
<dbReference type="InterPro" id="IPR001034">
    <property type="entry name" value="DeoR_HTH"/>
</dbReference>
<dbReference type="Pfam" id="PF08220">
    <property type="entry name" value="HTH_DeoR"/>
    <property type="match status" value="1"/>
</dbReference>
<keyword evidence="4" id="KW-0238">DNA-binding</keyword>
<evidence type="ECO:0000313" key="9">
    <source>
        <dbReference type="Proteomes" id="UP000190935"/>
    </source>
</evidence>
<dbReference type="Proteomes" id="UP000190935">
    <property type="component" value="Chromosome I"/>
</dbReference>
<dbReference type="Gene3D" id="1.10.10.10">
    <property type="entry name" value="Winged helix-like DNA-binding domain superfamily/Winged helix DNA-binding domain"/>
    <property type="match status" value="1"/>
</dbReference>
<evidence type="ECO:0000256" key="3">
    <source>
        <dbReference type="ARBA" id="ARBA00023015"/>
    </source>
</evidence>
<keyword evidence="3" id="KW-0805">Transcription regulation</keyword>
<evidence type="ECO:0000256" key="4">
    <source>
        <dbReference type="ARBA" id="ARBA00023125"/>
    </source>
</evidence>
<dbReference type="GeneID" id="95349732"/>
<dbReference type="InterPro" id="IPR018356">
    <property type="entry name" value="Tscrpt_reg_HTH_DeoR_CS"/>
</dbReference>
<evidence type="ECO:0000256" key="6">
    <source>
        <dbReference type="ARBA" id="ARBA00024937"/>
    </source>
</evidence>
<dbReference type="InterPro" id="IPR036390">
    <property type="entry name" value="WH_DNA-bd_sf"/>
</dbReference>
<dbReference type="SMART" id="SM01134">
    <property type="entry name" value="DeoRC"/>
    <property type="match status" value="1"/>
</dbReference>
<dbReference type="KEGG" id="laca:LAC1533_1627"/>
<dbReference type="Gene3D" id="3.40.50.1360">
    <property type="match status" value="1"/>
</dbReference>